<protein>
    <submittedName>
        <fullName evidence="3">Uncharacterized protein</fullName>
    </submittedName>
</protein>
<sequence>MTKPTTDFGQVDIFQGDCKTYMVPSFARYAVSKYAMNLWTVELQRRLDESLKGAASHKILVTSLHPGAVNTFAHYLPFSRFFHSLFSLFMTSPDDGASTSLFAAASPVVRAEAEKYGGQYMLPVGVLTSSKATRDTEMAAKLWNTTESFLQTLDI</sequence>
<reference evidence="3" key="1">
    <citation type="submission" date="2023-03" db="EMBL/GenBank/DDBJ databases">
        <title>Massive genome expansion in bonnet fungi (Mycena s.s.) driven by repeated elements and novel gene families across ecological guilds.</title>
        <authorList>
            <consortium name="Lawrence Berkeley National Laboratory"/>
            <person name="Harder C.B."/>
            <person name="Miyauchi S."/>
            <person name="Viragh M."/>
            <person name="Kuo A."/>
            <person name="Thoen E."/>
            <person name="Andreopoulos B."/>
            <person name="Lu D."/>
            <person name="Skrede I."/>
            <person name="Drula E."/>
            <person name="Henrissat B."/>
            <person name="Morin E."/>
            <person name="Kohler A."/>
            <person name="Barry K."/>
            <person name="LaButti K."/>
            <person name="Morin E."/>
            <person name="Salamov A."/>
            <person name="Lipzen A."/>
            <person name="Mereny Z."/>
            <person name="Hegedus B."/>
            <person name="Baldrian P."/>
            <person name="Stursova M."/>
            <person name="Weitz H."/>
            <person name="Taylor A."/>
            <person name="Grigoriev I.V."/>
            <person name="Nagy L.G."/>
            <person name="Martin F."/>
            <person name="Kauserud H."/>
        </authorList>
    </citation>
    <scope>NUCLEOTIDE SEQUENCE</scope>
    <source>
        <strain evidence="3">CBHHK200</strain>
    </source>
</reference>
<dbReference type="Proteomes" id="UP001218188">
    <property type="component" value="Unassembled WGS sequence"/>
</dbReference>
<dbReference type="GO" id="GO:0016491">
    <property type="term" value="F:oxidoreductase activity"/>
    <property type="evidence" value="ECO:0007669"/>
    <property type="project" value="UniProtKB-KW"/>
</dbReference>
<comment type="similarity">
    <text evidence="1">Belongs to the short-chain dehydrogenases/reductases (SDR) family.</text>
</comment>
<evidence type="ECO:0000256" key="2">
    <source>
        <dbReference type="ARBA" id="ARBA00023002"/>
    </source>
</evidence>
<dbReference type="AlphaFoldDB" id="A0AAD6RWH7"/>
<comment type="caution">
    <text evidence="3">The sequence shown here is derived from an EMBL/GenBank/DDBJ whole genome shotgun (WGS) entry which is preliminary data.</text>
</comment>
<keyword evidence="4" id="KW-1185">Reference proteome</keyword>
<keyword evidence="2" id="KW-0560">Oxidoreductase</keyword>
<dbReference type="SUPFAM" id="SSF51735">
    <property type="entry name" value="NAD(P)-binding Rossmann-fold domains"/>
    <property type="match status" value="1"/>
</dbReference>
<dbReference type="PANTHER" id="PTHR24320">
    <property type="entry name" value="RETINOL DEHYDROGENASE"/>
    <property type="match status" value="1"/>
</dbReference>
<dbReference type="PANTHER" id="PTHR24320:SF148">
    <property type="entry name" value="NAD(P)-BINDING ROSSMANN-FOLD SUPERFAMILY PROTEIN"/>
    <property type="match status" value="1"/>
</dbReference>
<evidence type="ECO:0000256" key="1">
    <source>
        <dbReference type="ARBA" id="ARBA00006484"/>
    </source>
</evidence>
<proteinExistence type="inferred from homology"/>
<dbReference type="EMBL" id="JARJCM010000478">
    <property type="protein sequence ID" value="KAJ7016639.1"/>
    <property type="molecule type" value="Genomic_DNA"/>
</dbReference>
<evidence type="ECO:0000313" key="4">
    <source>
        <dbReference type="Proteomes" id="UP001218188"/>
    </source>
</evidence>
<organism evidence="3 4">
    <name type="scientific">Mycena alexandri</name>
    <dbReference type="NCBI Taxonomy" id="1745969"/>
    <lineage>
        <taxon>Eukaryota</taxon>
        <taxon>Fungi</taxon>
        <taxon>Dikarya</taxon>
        <taxon>Basidiomycota</taxon>
        <taxon>Agaricomycotina</taxon>
        <taxon>Agaricomycetes</taxon>
        <taxon>Agaricomycetidae</taxon>
        <taxon>Agaricales</taxon>
        <taxon>Marasmiineae</taxon>
        <taxon>Mycenaceae</taxon>
        <taxon>Mycena</taxon>
    </lineage>
</organism>
<evidence type="ECO:0000313" key="3">
    <source>
        <dbReference type="EMBL" id="KAJ7016639.1"/>
    </source>
</evidence>
<dbReference type="Gene3D" id="3.40.50.720">
    <property type="entry name" value="NAD(P)-binding Rossmann-like Domain"/>
    <property type="match status" value="1"/>
</dbReference>
<accession>A0AAD6RWH7</accession>
<dbReference type="InterPro" id="IPR036291">
    <property type="entry name" value="NAD(P)-bd_dom_sf"/>
</dbReference>
<name>A0AAD6RWH7_9AGAR</name>
<gene>
    <name evidence="3" type="ORF">C8F04DRAFT_1280905</name>
</gene>